<gene>
    <name evidence="2" type="ORF">FCL54_03875</name>
</gene>
<evidence type="ECO:0000256" key="1">
    <source>
        <dbReference type="SAM" id="Phobius"/>
    </source>
</evidence>
<organism evidence="2 3">
    <name type="scientific">Exobacillus caeni</name>
    <dbReference type="NCBI Taxonomy" id="2574798"/>
    <lineage>
        <taxon>Bacteria</taxon>
        <taxon>Bacillati</taxon>
        <taxon>Bacillota</taxon>
        <taxon>Bacilli</taxon>
        <taxon>Bacillales</taxon>
        <taxon>Guptibacillaceae</taxon>
        <taxon>Exobacillus</taxon>
    </lineage>
</organism>
<feature type="transmembrane region" description="Helical" evidence="1">
    <location>
        <begin position="320"/>
        <end position="337"/>
    </location>
</feature>
<feature type="transmembrane region" description="Helical" evidence="1">
    <location>
        <begin position="12"/>
        <end position="32"/>
    </location>
</feature>
<feature type="transmembrane region" description="Helical" evidence="1">
    <location>
        <begin position="153"/>
        <end position="171"/>
    </location>
</feature>
<dbReference type="Proteomes" id="UP000308230">
    <property type="component" value="Unassembled WGS sequence"/>
</dbReference>
<comment type="caution">
    <text evidence="2">The sequence shown here is derived from an EMBL/GenBank/DDBJ whole genome shotgun (WGS) entry which is preliminary data.</text>
</comment>
<dbReference type="InterPro" id="IPR038377">
    <property type="entry name" value="Na/Glc_symporter_sf"/>
</dbReference>
<evidence type="ECO:0008006" key="4">
    <source>
        <dbReference type="Google" id="ProtNLM"/>
    </source>
</evidence>
<evidence type="ECO:0000313" key="3">
    <source>
        <dbReference type="Proteomes" id="UP000308230"/>
    </source>
</evidence>
<feature type="transmembrane region" description="Helical" evidence="1">
    <location>
        <begin position="117"/>
        <end position="141"/>
    </location>
</feature>
<feature type="transmembrane region" description="Helical" evidence="1">
    <location>
        <begin position="92"/>
        <end position="111"/>
    </location>
</feature>
<dbReference type="AlphaFoldDB" id="A0A5R9F7Z9"/>
<feature type="transmembrane region" description="Helical" evidence="1">
    <location>
        <begin position="38"/>
        <end position="60"/>
    </location>
</feature>
<feature type="transmembrane region" description="Helical" evidence="1">
    <location>
        <begin position="395"/>
        <end position="413"/>
    </location>
</feature>
<feature type="transmembrane region" description="Helical" evidence="1">
    <location>
        <begin position="234"/>
        <end position="257"/>
    </location>
</feature>
<dbReference type="RefSeq" id="WP_138123413.1">
    <property type="nucleotide sequence ID" value="NZ_SWLG01000002.1"/>
</dbReference>
<keyword evidence="1" id="KW-0472">Membrane</keyword>
<protein>
    <recommendedName>
        <fullName evidence="4">Permease</fullName>
    </recommendedName>
</protein>
<dbReference type="EMBL" id="SWLG01000002">
    <property type="protein sequence ID" value="TLS38649.1"/>
    <property type="molecule type" value="Genomic_DNA"/>
</dbReference>
<accession>A0A5R9F7Z9</accession>
<keyword evidence="1" id="KW-0812">Transmembrane</keyword>
<keyword evidence="3" id="KW-1185">Reference proteome</keyword>
<dbReference type="OrthoDB" id="2516957at2"/>
<feature type="transmembrane region" description="Helical" evidence="1">
    <location>
        <begin position="191"/>
        <end position="214"/>
    </location>
</feature>
<feature type="transmembrane region" description="Helical" evidence="1">
    <location>
        <begin position="277"/>
        <end position="300"/>
    </location>
</feature>
<feature type="transmembrane region" description="Helical" evidence="1">
    <location>
        <begin position="349"/>
        <end position="365"/>
    </location>
</feature>
<evidence type="ECO:0000313" key="2">
    <source>
        <dbReference type="EMBL" id="TLS38649.1"/>
    </source>
</evidence>
<dbReference type="Gene3D" id="1.20.1730.10">
    <property type="entry name" value="Sodium/glucose cotransporter"/>
    <property type="match status" value="1"/>
</dbReference>
<proteinExistence type="predicted"/>
<reference evidence="2 3" key="1">
    <citation type="submission" date="2019-04" db="EMBL/GenBank/DDBJ databases">
        <title>Bacillus caeni sp. nov., a bacterium isolated from mangrove sediment.</title>
        <authorList>
            <person name="Huang H."/>
            <person name="Mo K."/>
            <person name="Hu Y."/>
        </authorList>
    </citation>
    <scope>NUCLEOTIDE SEQUENCE [LARGE SCALE GENOMIC DNA]</scope>
    <source>
        <strain evidence="2 3">HB172195</strain>
    </source>
</reference>
<keyword evidence="1" id="KW-1133">Transmembrane helix</keyword>
<sequence>MKDVQNQGPVMSGIALSAIYLIARWVTGYVLLIGPEAMITVGLYAGVGVALFGTLSFILFSPIAKQVRTQYSDYGNLREFLSDNMSEHGSKVMRMIIFGIGFTGLVLQAIAGGTVLFAIFNIPVSLATLIYLLVSYLYSIIVGGERLRKYRPYNVGFLYFLLIILLIYFFILDGIETAFAGIRLYHPYLLILNWPEMLVFIGAGALVMLGQLIVDPVTWRQVFQTEKEKAGKTFLFTSAIWGTIPLAFSIMFVTVISTGGFTNMYGVLDQFFAHIKLPALFVLFSLLLLLILFSTFNSVLLEVSKTLKPKQTRGSVVKQYFWLVIPVAVVCIALLEFREEGLLELFYEFGIFYAAAISPISIMVYKKEKGDLKVPVCILSGAVIGYFSLLFLNVYGSIFISALFSLLISLALMNRDIRQQI</sequence>
<name>A0A5R9F7Z9_9BACL</name>
<feature type="transmembrane region" description="Helical" evidence="1">
    <location>
        <begin position="372"/>
        <end position="389"/>
    </location>
</feature>